<keyword evidence="4" id="KW-1185">Reference proteome</keyword>
<gene>
    <name evidence="3" type="ORF">E4K65_25295</name>
</gene>
<feature type="signal peptide" evidence="2">
    <location>
        <begin position="1"/>
        <end position="23"/>
    </location>
</feature>
<dbReference type="PANTHER" id="PTHR34001:SF3">
    <property type="entry name" value="BLL7405 PROTEIN"/>
    <property type="match status" value="1"/>
</dbReference>
<dbReference type="OrthoDB" id="8455142at2"/>
<dbReference type="Proteomes" id="UP000297966">
    <property type="component" value="Unassembled WGS sequence"/>
</dbReference>
<dbReference type="EMBL" id="SPQT01000015">
    <property type="protein sequence ID" value="TFV45365.1"/>
    <property type="molecule type" value="Genomic_DNA"/>
</dbReference>
<keyword evidence="2" id="KW-0732">Signal</keyword>
<reference evidence="3 4" key="1">
    <citation type="submission" date="2019-03" db="EMBL/GenBank/DDBJ databases">
        <title>Bradyrhizobium diversity isolated from nodules of Chamaecrista fasciculata.</title>
        <authorList>
            <person name="Klepa M.S."/>
            <person name="Urquiaga M.O."/>
            <person name="Hungria M."/>
            <person name="Delamuta J.R."/>
        </authorList>
    </citation>
    <scope>NUCLEOTIDE SEQUENCE [LARGE SCALE GENOMIC DNA]</scope>
    <source>
        <strain evidence="3 4">CNPSo 3448</strain>
    </source>
</reference>
<accession>A0A4Y9LPZ6</accession>
<proteinExistence type="inferred from homology"/>
<dbReference type="InterPro" id="IPR011250">
    <property type="entry name" value="OMP/PagP_B-barrel"/>
</dbReference>
<dbReference type="AlphaFoldDB" id="A0A4Y9LPZ6"/>
<feature type="chain" id="PRO_5021269147" evidence="2">
    <location>
        <begin position="24"/>
        <end position="267"/>
    </location>
</feature>
<comment type="caution">
    <text evidence="3">The sequence shown here is derived from an EMBL/GenBank/DDBJ whole genome shotgun (WGS) entry which is preliminary data.</text>
</comment>
<evidence type="ECO:0000256" key="1">
    <source>
        <dbReference type="ARBA" id="ARBA00038306"/>
    </source>
</evidence>
<evidence type="ECO:0000256" key="2">
    <source>
        <dbReference type="SAM" id="SignalP"/>
    </source>
</evidence>
<sequence>MEPLMFRAVSLLLVVSTFTPSWAADLPVKIPPSRMIYSWTGFYAGLSGGYNDIRTIPTTTFTDPNGVIGSVIDAGILLLPKPQNGFGFIGGGQIGYNFQTGIWLVGVESDLSVTAAKSSETMTGIASSFAPIIATTLTQRLNVLGTTRARFGVVSNNVMLYGTGGLAYGHIEDSLFIRNTDDLTQNFSSARSGMQVGWTAGAGVEVGMDQWSAKFEYLYYDLGNRTSVALPSDSVGLPGAFATLDQSTRGQLLRVGLNYRFTSGEVR</sequence>
<evidence type="ECO:0000313" key="3">
    <source>
        <dbReference type="EMBL" id="TFV45365.1"/>
    </source>
</evidence>
<organism evidence="3 4">
    <name type="scientific">Bradyrhizobium niftali</name>
    <dbReference type="NCBI Taxonomy" id="2560055"/>
    <lineage>
        <taxon>Bacteria</taxon>
        <taxon>Pseudomonadati</taxon>
        <taxon>Pseudomonadota</taxon>
        <taxon>Alphaproteobacteria</taxon>
        <taxon>Hyphomicrobiales</taxon>
        <taxon>Nitrobacteraceae</taxon>
        <taxon>Bradyrhizobium</taxon>
    </lineage>
</organism>
<dbReference type="Gene3D" id="2.40.160.20">
    <property type="match status" value="1"/>
</dbReference>
<dbReference type="InterPro" id="IPR051692">
    <property type="entry name" value="OMP-like"/>
</dbReference>
<name>A0A4Y9LPZ6_9BRAD</name>
<dbReference type="PANTHER" id="PTHR34001">
    <property type="entry name" value="BLL7405 PROTEIN"/>
    <property type="match status" value="1"/>
</dbReference>
<comment type="similarity">
    <text evidence="1">Belongs to the Omp25/RopB family.</text>
</comment>
<evidence type="ECO:0000313" key="4">
    <source>
        <dbReference type="Proteomes" id="UP000297966"/>
    </source>
</evidence>
<dbReference type="SUPFAM" id="SSF56925">
    <property type="entry name" value="OMPA-like"/>
    <property type="match status" value="1"/>
</dbReference>
<protein>
    <submittedName>
        <fullName evidence="3">Porin family protein</fullName>
    </submittedName>
</protein>